<dbReference type="AlphaFoldDB" id="M6Q7N4"/>
<keyword evidence="2" id="KW-1185">Reference proteome</keyword>
<organism evidence="1 2">
    <name type="scientific">Leptospira weilii str. UI 13098</name>
    <dbReference type="NCBI Taxonomy" id="1088542"/>
    <lineage>
        <taxon>Bacteria</taxon>
        <taxon>Pseudomonadati</taxon>
        <taxon>Spirochaetota</taxon>
        <taxon>Spirochaetia</taxon>
        <taxon>Leptospirales</taxon>
        <taxon>Leptospiraceae</taxon>
        <taxon>Leptospira</taxon>
    </lineage>
</organism>
<dbReference type="Proteomes" id="UP000012118">
    <property type="component" value="Unassembled WGS sequence"/>
</dbReference>
<sequence length="74" mass="8787">MIKIHERITLLRRSILLSKLYKKDGSRRTHFEIIEALLSRNAILDAFIQDRELAGEFSEWSNENLIQEKTDEEN</sequence>
<reference evidence="1 2" key="1">
    <citation type="submission" date="2013-01" db="EMBL/GenBank/DDBJ databases">
        <authorList>
            <person name="Harkins D.M."/>
            <person name="Durkin A.S."/>
            <person name="Brinkac L.M."/>
            <person name="Haft D.H."/>
            <person name="Selengut J.D."/>
            <person name="Sanka R."/>
            <person name="DePew J."/>
            <person name="Purushe J."/>
            <person name="Chanthongthip A."/>
            <person name="Lattana O."/>
            <person name="Phetsouvanh R."/>
            <person name="Newton P.N."/>
            <person name="Vinetz J.M."/>
            <person name="Sutton G.G."/>
            <person name="Nierman W.C."/>
            <person name="Fouts D.E."/>
        </authorList>
    </citation>
    <scope>NUCLEOTIDE SEQUENCE [LARGE SCALE GENOMIC DNA]</scope>
    <source>
        <strain evidence="1 2">UI 13098</strain>
    </source>
</reference>
<evidence type="ECO:0000313" key="2">
    <source>
        <dbReference type="Proteomes" id="UP000012118"/>
    </source>
</evidence>
<accession>M6Q7N4</accession>
<evidence type="ECO:0000313" key="1">
    <source>
        <dbReference type="EMBL" id="EMN91339.1"/>
    </source>
</evidence>
<proteinExistence type="predicted"/>
<name>M6Q7N4_9LEPT</name>
<protein>
    <submittedName>
        <fullName evidence="1">Uncharacterized protein</fullName>
    </submittedName>
</protein>
<dbReference type="RefSeq" id="WP_004502832.1">
    <property type="nucleotide sequence ID" value="NZ_AHNU02000034.1"/>
</dbReference>
<comment type="caution">
    <text evidence="1">The sequence shown here is derived from an EMBL/GenBank/DDBJ whole genome shotgun (WGS) entry which is preliminary data.</text>
</comment>
<dbReference type="EMBL" id="AHNU02000034">
    <property type="protein sequence ID" value="EMN91339.1"/>
    <property type="molecule type" value="Genomic_DNA"/>
</dbReference>
<gene>
    <name evidence="1" type="ORF">LEP1GSC108_3287</name>
</gene>